<dbReference type="EMBL" id="BARU01041477">
    <property type="protein sequence ID" value="GAH88421.1"/>
    <property type="molecule type" value="Genomic_DNA"/>
</dbReference>
<accession>X1MFE9</accession>
<organism evidence="2">
    <name type="scientific">marine sediment metagenome</name>
    <dbReference type="NCBI Taxonomy" id="412755"/>
    <lineage>
        <taxon>unclassified sequences</taxon>
        <taxon>metagenomes</taxon>
        <taxon>ecological metagenomes</taxon>
    </lineage>
</organism>
<evidence type="ECO:0000313" key="2">
    <source>
        <dbReference type="EMBL" id="GAI29958.1"/>
    </source>
</evidence>
<gene>
    <name evidence="1" type="ORF">S03H2_63938</name>
    <name evidence="2" type="ORF">S06H3_26574</name>
</gene>
<evidence type="ECO:0000313" key="1">
    <source>
        <dbReference type="EMBL" id="GAH88421.1"/>
    </source>
</evidence>
<sequence length="77" mass="8801">MTTIIKKWVMSAGILGITFLFANLAFSWTNDLESYLDSISYYNLQVDAVMTDMCLYFGWLPDEKEAMKKASGEVEDE</sequence>
<proteinExistence type="predicted"/>
<dbReference type="AlphaFoldDB" id="X1MFE9"/>
<comment type="caution">
    <text evidence="2">The sequence shown here is derived from an EMBL/GenBank/DDBJ whole genome shotgun (WGS) entry which is preliminary data.</text>
</comment>
<protein>
    <submittedName>
        <fullName evidence="2">Uncharacterized protein</fullName>
    </submittedName>
</protein>
<dbReference type="EMBL" id="BARV01015367">
    <property type="protein sequence ID" value="GAI29958.1"/>
    <property type="molecule type" value="Genomic_DNA"/>
</dbReference>
<name>X1MFE9_9ZZZZ</name>
<reference evidence="2" key="1">
    <citation type="journal article" date="2014" name="Front. Microbiol.">
        <title>High frequency of phylogenetically diverse reductive dehalogenase-homologous genes in deep subseafloor sedimentary metagenomes.</title>
        <authorList>
            <person name="Kawai M."/>
            <person name="Futagami T."/>
            <person name="Toyoda A."/>
            <person name="Takaki Y."/>
            <person name="Nishi S."/>
            <person name="Hori S."/>
            <person name="Arai W."/>
            <person name="Tsubouchi T."/>
            <person name="Morono Y."/>
            <person name="Uchiyama I."/>
            <person name="Ito T."/>
            <person name="Fujiyama A."/>
            <person name="Inagaki F."/>
            <person name="Takami H."/>
        </authorList>
    </citation>
    <scope>NUCLEOTIDE SEQUENCE</scope>
    <source>
        <strain evidence="2">Expedition CK06-06</strain>
    </source>
</reference>